<organism evidence="2">
    <name type="scientific">Xanthi partiti-like virus</name>
    <dbReference type="NCBI Taxonomy" id="2805763"/>
    <lineage>
        <taxon>Viruses</taxon>
        <taxon>Riboviria</taxon>
        <taxon>Orthornavirae</taxon>
        <taxon>Pisuviricota</taxon>
        <taxon>Duplopiviricetes</taxon>
        <taxon>Durnavirales</taxon>
        <taxon>Partitiviridae</taxon>
    </lineage>
</organism>
<reference evidence="2" key="1">
    <citation type="submission" date="2021-01" db="EMBL/GenBank/DDBJ databases">
        <authorList>
            <person name="Konstantinidis K."/>
            <person name="Dovrolis N."/>
            <person name="Kouvela A."/>
            <person name="Kassela K."/>
            <person name="Rosa Freitas M.G."/>
            <person name="Nearchou A."/>
            <person name="de Courcy Williams M."/>
            <person name="Veletza S."/>
            <person name="Mavromara P."/>
            <person name="Karakasiliotis I."/>
        </authorList>
    </citation>
    <scope>NUCLEOTIDE SEQUENCE</scope>
    <source>
        <strain evidence="2">PC2</strain>
    </source>
</reference>
<feature type="region of interest" description="Disordered" evidence="1">
    <location>
        <begin position="1"/>
        <end position="56"/>
    </location>
</feature>
<evidence type="ECO:0000256" key="1">
    <source>
        <dbReference type="SAM" id="MobiDB-lite"/>
    </source>
</evidence>
<name>A0A889INL6_9VIRU</name>
<dbReference type="EMBL" id="MW520411">
    <property type="protein sequence ID" value="QRD99906.1"/>
    <property type="molecule type" value="Genomic_RNA"/>
</dbReference>
<evidence type="ECO:0000313" key="2">
    <source>
        <dbReference type="EMBL" id="QRD99906.1"/>
    </source>
</evidence>
<proteinExistence type="predicted"/>
<protein>
    <submittedName>
        <fullName evidence="2">Capsid</fullName>
    </submittedName>
</protein>
<sequence>MDTQEITVKASGPGSRTTTSWNPRRAGKNKGKTGLPKPNVGNPVLNPSPPGAVPQGQYLSKTATPLSNDPLSEKAYFSAPGSAFLPVATRERIASGATILPALQDEVYTKLCAISPMYSKTVPKCSHDYYVAVLTYYRLLKLHMKTGGTLTSSESGFVYQMDDAGFTTVKSHALFLAGLGDTMIPSSRETYFLFIKPQLAVGQIRLGGREYNIPGYFGPIENYLGAYAGYPCLGVYAQRVLQDLWRVEHPQDIDWDLPDGIAFEGHAVNPNCLGYEPATRMSSEQQAFLRGCGIGLRDFQFENAELPIHFELLVGVHMKLGGTKVGLHPISDLRMGSVGQVPVEVVASQLTSRAVRATYRAETSYELPATEGYLGSTFLYNINKCESPQFIRSLMPVFYSANEFIDWEPRERLNSLYLATTDLVKLRGFETNDFSPTLRMENVVQLDSAVF</sequence>
<accession>A0A889INL6</accession>